<keyword evidence="3" id="KW-1185">Reference proteome</keyword>
<organism evidence="2 3">
    <name type="scientific">Artemisia annua</name>
    <name type="common">Sweet wormwood</name>
    <dbReference type="NCBI Taxonomy" id="35608"/>
    <lineage>
        <taxon>Eukaryota</taxon>
        <taxon>Viridiplantae</taxon>
        <taxon>Streptophyta</taxon>
        <taxon>Embryophyta</taxon>
        <taxon>Tracheophyta</taxon>
        <taxon>Spermatophyta</taxon>
        <taxon>Magnoliopsida</taxon>
        <taxon>eudicotyledons</taxon>
        <taxon>Gunneridae</taxon>
        <taxon>Pentapetalae</taxon>
        <taxon>asterids</taxon>
        <taxon>campanulids</taxon>
        <taxon>Asterales</taxon>
        <taxon>Asteraceae</taxon>
        <taxon>Asteroideae</taxon>
        <taxon>Anthemideae</taxon>
        <taxon>Artemisiinae</taxon>
        <taxon>Artemisia</taxon>
    </lineage>
</organism>
<dbReference type="PANTHER" id="PTHR37173:SF1">
    <property type="entry name" value="PROLINE-RICH FAMILY PROTEIN"/>
    <property type="match status" value="1"/>
</dbReference>
<dbReference type="PANTHER" id="PTHR37173">
    <property type="entry name" value="HYDROXYPROLINE-RICH GLYCOPROTEIN FAMILY PROTEIN"/>
    <property type="match status" value="1"/>
</dbReference>
<dbReference type="GO" id="GO:0005524">
    <property type="term" value="F:ATP binding"/>
    <property type="evidence" value="ECO:0007669"/>
    <property type="project" value="InterPro"/>
</dbReference>
<name>A0A2U1PJ02_ARTAN</name>
<evidence type="ECO:0000313" key="3">
    <source>
        <dbReference type="Proteomes" id="UP000245207"/>
    </source>
</evidence>
<gene>
    <name evidence="2" type="ORF">CTI12_AA146490</name>
</gene>
<accession>A0A2U1PJ02</accession>
<sequence>MISRKVSTGMGKTDVFVISTLHQIEPVASQVDALVLCHTRELAYQITQNVEKLSAKELLLQHVKHAKKITQNVEKLSAKELLLQHVKHAKKVRARKDNNSLCNINIRILSHRACCNKLTCMESYYDKLKEALSHGKWAKRSMGKKAKLHKTEMLDCKKRLSLQGIPQPTKTS</sequence>
<dbReference type="EMBL" id="PKPP01001096">
    <property type="protein sequence ID" value="PWA85692.1"/>
    <property type="molecule type" value="Genomic_DNA"/>
</dbReference>
<proteinExistence type="predicted"/>
<reference evidence="2 3" key="1">
    <citation type="journal article" date="2018" name="Mol. Plant">
        <title>The genome of Artemisia annua provides insight into the evolution of Asteraceae family and artemisinin biosynthesis.</title>
        <authorList>
            <person name="Shen Q."/>
            <person name="Zhang L."/>
            <person name="Liao Z."/>
            <person name="Wang S."/>
            <person name="Yan T."/>
            <person name="Shi P."/>
            <person name="Liu M."/>
            <person name="Fu X."/>
            <person name="Pan Q."/>
            <person name="Wang Y."/>
            <person name="Lv Z."/>
            <person name="Lu X."/>
            <person name="Zhang F."/>
            <person name="Jiang W."/>
            <person name="Ma Y."/>
            <person name="Chen M."/>
            <person name="Hao X."/>
            <person name="Li L."/>
            <person name="Tang Y."/>
            <person name="Lv G."/>
            <person name="Zhou Y."/>
            <person name="Sun X."/>
            <person name="Brodelius P.E."/>
            <person name="Rose J.K.C."/>
            <person name="Tang K."/>
        </authorList>
    </citation>
    <scope>NUCLEOTIDE SEQUENCE [LARGE SCALE GENOMIC DNA]</scope>
    <source>
        <strain evidence="3">cv. Huhao1</strain>
        <tissue evidence="2">Leaf</tissue>
    </source>
</reference>
<dbReference type="InterPro" id="IPR027417">
    <property type="entry name" value="P-loop_NTPase"/>
</dbReference>
<evidence type="ECO:0000313" key="2">
    <source>
        <dbReference type="EMBL" id="PWA85692.1"/>
    </source>
</evidence>
<dbReference type="GO" id="GO:0003676">
    <property type="term" value="F:nucleic acid binding"/>
    <property type="evidence" value="ECO:0007669"/>
    <property type="project" value="InterPro"/>
</dbReference>
<feature type="domain" description="DEAD/DEAH-box helicase" evidence="1">
    <location>
        <begin position="7"/>
        <end position="82"/>
    </location>
</feature>
<dbReference type="STRING" id="35608.A0A2U1PJ02"/>
<comment type="caution">
    <text evidence="2">The sequence shown here is derived from an EMBL/GenBank/DDBJ whole genome shotgun (WGS) entry which is preliminary data.</text>
</comment>
<evidence type="ECO:0000259" key="1">
    <source>
        <dbReference type="Pfam" id="PF00270"/>
    </source>
</evidence>
<dbReference type="SUPFAM" id="SSF52540">
    <property type="entry name" value="P-loop containing nucleoside triphosphate hydrolases"/>
    <property type="match status" value="1"/>
</dbReference>
<dbReference type="InterPro" id="IPR011545">
    <property type="entry name" value="DEAD/DEAH_box_helicase_dom"/>
</dbReference>
<dbReference type="Pfam" id="PF00270">
    <property type="entry name" value="DEAD"/>
    <property type="match status" value="1"/>
</dbReference>
<dbReference type="Proteomes" id="UP000245207">
    <property type="component" value="Unassembled WGS sequence"/>
</dbReference>
<dbReference type="Gene3D" id="3.40.50.300">
    <property type="entry name" value="P-loop containing nucleotide triphosphate hydrolases"/>
    <property type="match status" value="1"/>
</dbReference>
<protein>
    <recommendedName>
        <fullName evidence="1">DEAD/DEAH-box helicase domain-containing protein</fullName>
    </recommendedName>
</protein>
<dbReference type="AlphaFoldDB" id="A0A2U1PJ02"/>